<dbReference type="CDD" id="cd04301">
    <property type="entry name" value="NAT_SF"/>
    <property type="match status" value="1"/>
</dbReference>
<dbReference type="PROSITE" id="PS51186">
    <property type="entry name" value="GNAT"/>
    <property type="match status" value="1"/>
</dbReference>
<dbReference type="EC" id="2.3.1.-" evidence="2"/>
<organism evidence="2 3">
    <name type="scientific">Lutimonas vermicola</name>
    <dbReference type="NCBI Taxonomy" id="414288"/>
    <lineage>
        <taxon>Bacteria</taxon>
        <taxon>Pseudomonadati</taxon>
        <taxon>Bacteroidota</taxon>
        <taxon>Flavobacteriia</taxon>
        <taxon>Flavobacteriales</taxon>
        <taxon>Flavobacteriaceae</taxon>
        <taxon>Lutimonas</taxon>
    </lineage>
</organism>
<accession>A0ABU9L0C7</accession>
<feature type="domain" description="N-acetyltransferase" evidence="1">
    <location>
        <begin position="2"/>
        <end position="178"/>
    </location>
</feature>
<dbReference type="EMBL" id="JBCDNA010000001">
    <property type="protein sequence ID" value="MEL4455037.1"/>
    <property type="molecule type" value="Genomic_DNA"/>
</dbReference>
<keyword evidence="2" id="KW-0808">Transferase</keyword>
<dbReference type="RefSeq" id="WP_342158778.1">
    <property type="nucleotide sequence ID" value="NZ_JBCDNA010000001.1"/>
</dbReference>
<reference evidence="2 3" key="1">
    <citation type="submission" date="2024-04" db="EMBL/GenBank/DDBJ databases">
        <title>whole genome sequencing of Lutimonas vermicola strain IMCC1616.</title>
        <authorList>
            <person name="Bae S.S."/>
        </authorList>
    </citation>
    <scope>NUCLEOTIDE SEQUENCE [LARGE SCALE GENOMIC DNA]</scope>
    <source>
        <strain evidence="2 3">IMCC1616</strain>
    </source>
</reference>
<dbReference type="InterPro" id="IPR016181">
    <property type="entry name" value="Acyl_CoA_acyltransferase"/>
</dbReference>
<gene>
    <name evidence="2" type="ORF">AABB81_03965</name>
</gene>
<dbReference type="Pfam" id="PF00583">
    <property type="entry name" value="Acetyltransf_1"/>
    <property type="match status" value="1"/>
</dbReference>
<evidence type="ECO:0000259" key="1">
    <source>
        <dbReference type="PROSITE" id="PS51186"/>
    </source>
</evidence>
<evidence type="ECO:0000313" key="3">
    <source>
        <dbReference type="Proteomes" id="UP001474120"/>
    </source>
</evidence>
<protein>
    <submittedName>
        <fullName evidence="2">GNAT family N-acetyltransferase</fullName>
        <ecNumber evidence="2">2.3.1.-</ecNumber>
    </submittedName>
</protein>
<dbReference type="GO" id="GO:0016746">
    <property type="term" value="F:acyltransferase activity"/>
    <property type="evidence" value="ECO:0007669"/>
    <property type="project" value="UniProtKB-KW"/>
</dbReference>
<evidence type="ECO:0000313" key="2">
    <source>
        <dbReference type="EMBL" id="MEL4455037.1"/>
    </source>
</evidence>
<proteinExistence type="predicted"/>
<keyword evidence="3" id="KW-1185">Reference proteome</keyword>
<comment type="caution">
    <text evidence="2">The sequence shown here is derived from an EMBL/GenBank/DDBJ whole genome shotgun (WGS) entry which is preliminary data.</text>
</comment>
<dbReference type="SUPFAM" id="SSF55729">
    <property type="entry name" value="Acyl-CoA N-acyltransferases (Nat)"/>
    <property type="match status" value="1"/>
</dbReference>
<dbReference type="Proteomes" id="UP001474120">
    <property type="component" value="Unassembled WGS sequence"/>
</dbReference>
<dbReference type="Gene3D" id="3.40.630.30">
    <property type="match status" value="1"/>
</dbReference>
<dbReference type="InterPro" id="IPR000182">
    <property type="entry name" value="GNAT_dom"/>
</dbReference>
<sequence length="350" mass="40295">MIKYRIATLEDNAQLLRLTNDADMAGTIGLRTDRDPSFFNLVELRGKSKVYIAEEHKNIVGSICVTQEDVYIQKGIYPLYYISDFKVAKTHRNQGIGLQLTNEVTKYLESENADFAFLNVAKGNKRPFVFFSERRNYPDFDTIGTFKIVQFIGAKKKGEHKKYNIEVTTATVEILDFLNEFYSKHELANVISKDHLKETSIFCVRSNEAIIAVMCLLDTSNMKQHLVLKMPWYLKLFISAINTIRPLTETTKLPKQNEPIKMLYLKYLAVSSYDADLIKELIYRAKHEVYKKTYAFVSFGLHENDPLAKYLPGFFKITFYSVGMLVSLKNSQGLMQLIKKGVPFKDFSTV</sequence>
<keyword evidence="2" id="KW-0012">Acyltransferase</keyword>
<name>A0ABU9L0C7_9FLAO</name>